<dbReference type="PROSITE" id="PS00086">
    <property type="entry name" value="CYTOCHROME_P450"/>
    <property type="match status" value="1"/>
</dbReference>
<dbReference type="STRING" id="2512241.A0A553HZX2"/>
<dbReference type="PRINTS" id="PR00463">
    <property type="entry name" value="EP450I"/>
</dbReference>
<dbReference type="InterPro" id="IPR001128">
    <property type="entry name" value="Cyt_P450"/>
</dbReference>
<dbReference type="GO" id="GO:0005506">
    <property type="term" value="F:iron ion binding"/>
    <property type="evidence" value="ECO:0007669"/>
    <property type="project" value="InterPro"/>
</dbReference>
<protein>
    <recommendedName>
        <fullName evidence="12">Cytochrome P450</fullName>
    </recommendedName>
</protein>
<gene>
    <name evidence="10" type="ORF">FHL15_005471</name>
</gene>
<evidence type="ECO:0000256" key="8">
    <source>
        <dbReference type="PIRSR" id="PIRSR602401-1"/>
    </source>
</evidence>
<dbReference type="AlphaFoldDB" id="A0A553HZX2"/>
<evidence type="ECO:0000256" key="1">
    <source>
        <dbReference type="ARBA" id="ARBA00001971"/>
    </source>
</evidence>
<dbReference type="InterPro" id="IPR002401">
    <property type="entry name" value="Cyt_P450_E_grp-I"/>
</dbReference>
<sequence>MLGEEIYTWIYGVVTRYMVSQRVRYAPNRLVINTSKALHDIYGHSAKVTKFKGYHFLASQAPNTLTLSDKAQHAPRRRVISQAFSENSLRLFEPAQISRIDRFCQVLRNRRQPAAEWTVPLDMAPQYYRTMEEPKFRYVMEAIAAANIRLGVIMQLPELTFCRLDRSIFRESTAAGARFVKFLRILLSKRLERHAESKDIFSFLQQCKDPDTGEGLSTMELSTETATFIVAGSDTTSTTMAAVSYYLSGSPRCYRRAAEEVRGTFKSVEEIRLGHKLNSCVFLRACIDEAMRLTPPGGSSLWREVERGGSIIGDDFIPEGCEVGVGVYAIHHNPDYWKDPFSYKPERWLKETDGLNRYTDNKQTYVPFNIGSRSCVGKPLALAQQMLTYARLLWEFDFRRAVDEKQPCLIKVEDDADVPLTEYVLKDHLTGQNQGPVLCFRARF</sequence>
<dbReference type="PRINTS" id="PR00385">
    <property type="entry name" value="P450"/>
</dbReference>
<name>A0A553HZX2_9PEZI</name>
<dbReference type="Proteomes" id="UP000319160">
    <property type="component" value="Unassembled WGS sequence"/>
</dbReference>
<proteinExistence type="inferred from homology"/>
<keyword evidence="3 8" id="KW-0349">Heme</keyword>
<evidence type="ECO:0000256" key="6">
    <source>
        <dbReference type="ARBA" id="ARBA00023004"/>
    </source>
</evidence>
<evidence type="ECO:0000256" key="7">
    <source>
        <dbReference type="ARBA" id="ARBA00023033"/>
    </source>
</evidence>
<dbReference type="GO" id="GO:0016705">
    <property type="term" value="F:oxidoreductase activity, acting on paired donors, with incorporation or reduction of molecular oxygen"/>
    <property type="evidence" value="ECO:0007669"/>
    <property type="project" value="InterPro"/>
</dbReference>
<accession>A0A553HZX2</accession>
<comment type="cofactor">
    <cofactor evidence="1 8">
        <name>heme</name>
        <dbReference type="ChEBI" id="CHEBI:30413"/>
    </cofactor>
</comment>
<dbReference type="OrthoDB" id="1470350at2759"/>
<organism evidence="10 11">
    <name type="scientific">Xylaria flabelliformis</name>
    <dbReference type="NCBI Taxonomy" id="2512241"/>
    <lineage>
        <taxon>Eukaryota</taxon>
        <taxon>Fungi</taxon>
        <taxon>Dikarya</taxon>
        <taxon>Ascomycota</taxon>
        <taxon>Pezizomycotina</taxon>
        <taxon>Sordariomycetes</taxon>
        <taxon>Xylariomycetidae</taxon>
        <taxon>Xylariales</taxon>
        <taxon>Xylariaceae</taxon>
        <taxon>Xylaria</taxon>
    </lineage>
</organism>
<dbReference type="Gene3D" id="1.10.630.10">
    <property type="entry name" value="Cytochrome P450"/>
    <property type="match status" value="1"/>
</dbReference>
<keyword evidence="11" id="KW-1185">Reference proteome</keyword>
<dbReference type="CDD" id="cd11061">
    <property type="entry name" value="CYP67-like"/>
    <property type="match status" value="1"/>
</dbReference>
<dbReference type="PANTHER" id="PTHR24305:SF237">
    <property type="entry name" value="CYTOCHROME P450 MONOOXYGENASE ATNE-RELATED"/>
    <property type="match status" value="1"/>
</dbReference>
<dbReference type="Pfam" id="PF00067">
    <property type="entry name" value="p450"/>
    <property type="match status" value="1"/>
</dbReference>
<evidence type="ECO:0000256" key="5">
    <source>
        <dbReference type="ARBA" id="ARBA00023002"/>
    </source>
</evidence>
<keyword evidence="4 8" id="KW-0479">Metal-binding</keyword>
<dbReference type="GO" id="GO:0020037">
    <property type="term" value="F:heme binding"/>
    <property type="evidence" value="ECO:0007669"/>
    <property type="project" value="InterPro"/>
</dbReference>
<reference evidence="11" key="1">
    <citation type="submission" date="2019-06" db="EMBL/GenBank/DDBJ databases">
        <title>Draft genome sequence of the griseofulvin-producing fungus Xylaria cubensis strain G536.</title>
        <authorList>
            <person name="Mead M.E."/>
            <person name="Raja H.A."/>
            <person name="Steenwyk J.L."/>
            <person name="Knowles S.L."/>
            <person name="Oberlies N.H."/>
            <person name="Rokas A."/>
        </authorList>
    </citation>
    <scope>NUCLEOTIDE SEQUENCE [LARGE SCALE GENOMIC DNA]</scope>
    <source>
        <strain evidence="11">G536</strain>
    </source>
</reference>
<comment type="caution">
    <text evidence="10">The sequence shown here is derived from an EMBL/GenBank/DDBJ whole genome shotgun (WGS) entry which is preliminary data.</text>
</comment>
<evidence type="ECO:0000256" key="3">
    <source>
        <dbReference type="ARBA" id="ARBA00022617"/>
    </source>
</evidence>
<dbReference type="SUPFAM" id="SSF48264">
    <property type="entry name" value="Cytochrome P450"/>
    <property type="match status" value="1"/>
</dbReference>
<dbReference type="InterPro" id="IPR036396">
    <property type="entry name" value="Cyt_P450_sf"/>
</dbReference>
<feature type="binding site" description="axial binding residue" evidence="8">
    <location>
        <position position="375"/>
    </location>
    <ligand>
        <name>heme</name>
        <dbReference type="ChEBI" id="CHEBI:30413"/>
    </ligand>
    <ligandPart>
        <name>Fe</name>
        <dbReference type="ChEBI" id="CHEBI:18248"/>
    </ligandPart>
</feature>
<dbReference type="InterPro" id="IPR050121">
    <property type="entry name" value="Cytochrome_P450_monoxygenase"/>
</dbReference>
<evidence type="ECO:0000313" key="10">
    <source>
        <dbReference type="EMBL" id="TRX93499.1"/>
    </source>
</evidence>
<evidence type="ECO:0000313" key="11">
    <source>
        <dbReference type="Proteomes" id="UP000319160"/>
    </source>
</evidence>
<keyword evidence="5 9" id="KW-0560">Oxidoreductase</keyword>
<keyword evidence="7 9" id="KW-0503">Monooxygenase</keyword>
<evidence type="ECO:0000256" key="2">
    <source>
        <dbReference type="ARBA" id="ARBA00010617"/>
    </source>
</evidence>
<evidence type="ECO:0000256" key="4">
    <source>
        <dbReference type="ARBA" id="ARBA00022723"/>
    </source>
</evidence>
<keyword evidence="6 8" id="KW-0408">Iron</keyword>
<dbReference type="GO" id="GO:0004497">
    <property type="term" value="F:monooxygenase activity"/>
    <property type="evidence" value="ECO:0007669"/>
    <property type="project" value="UniProtKB-KW"/>
</dbReference>
<dbReference type="InterPro" id="IPR017972">
    <property type="entry name" value="Cyt_P450_CS"/>
</dbReference>
<dbReference type="EMBL" id="VFLP01000028">
    <property type="protein sequence ID" value="TRX93499.1"/>
    <property type="molecule type" value="Genomic_DNA"/>
</dbReference>
<evidence type="ECO:0008006" key="12">
    <source>
        <dbReference type="Google" id="ProtNLM"/>
    </source>
</evidence>
<dbReference type="PANTHER" id="PTHR24305">
    <property type="entry name" value="CYTOCHROME P450"/>
    <property type="match status" value="1"/>
</dbReference>
<comment type="similarity">
    <text evidence="2 9">Belongs to the cytochrome P450 family.</text>
</comment>
<evidence type="ECO:0000256" key="9">
    <source>
        <dbReference type="RuleBase" id="RU000461"/>
    </source>
</evidence>